<dbReference type="Pfam" id="PF02683">
    <property type="entry name" value="DsbD_TM"/>
    <property type="match status" value="1"/>
</dbReference>
<dbReference type="AlphaFoldDB" id="A0A1G2PEH3"/>
<keyword evidence="3 6" id="KW-0812">Transmembrane</keyword>
<sequence>MENNQPMPSAAAPEGKLTAKTRGIFFFVVLILFGIFAVGLKWIFSVSPGNAPFFLFDYAVGLSMIFLPCTLPLAFVIVPLAMGKGYARGLGIAISFGIGVAITLSFYGALIGAFGQALGVSKVELAKNILYTIAGFMAIFFALGEIGLTKFRMPTYSGKIPGFIQRRQEFLKAGLLGLFLGNVGVGCPNPLFNAVIIPQIIATGSVFQGWLIMFVQALGRFTPLLLLAMLGILGVNATAFLVSRRGVVERATGWATVFVGGFMLTLGLFTHDWYVYSGIHTLLEQLTQEETITNILGQRAGLLGHAHTFPSGTGILGQPLSWGSWFMVAIWLIPIFWYWFLKKKDFKALPESEKAMQGSVFKWMTSYLITLSVLLVLVFGYFLPYRFKNMNMMEGMHNDMEMSAVPVIKAFLAATPGPLEVNIPTRLAFNFLDDNDKILTGIQAGHESVMHIFIVKDDFSVFAHLHPEDSEPITQEMLDNAVFAVNYTFPSEGNWRILAQIVHEDHEIVKDFGSFSIGRHSGTNTLTTDLSREKFFGQSEEYRVTISSNPAKIIAGQPVKLDYYIEKDRQPVMDIVPYLGAAMHFAIWSIDQETFSHDHGMLEGETTDEHHGTLLNTVYAHGEVEPAADDNHSETDALPAEFGPDIILNHTFPYAGYWKIFGQFKRGDQVVITDFMVQVFPNPVDMREESTHAH</sequence>
<keyword evidence="5 6" id="KW-0472">Membrane</keyword>
<protein>
    <recommendedName>
        <fullName evidence="7">Cytochrome C biogenesis protein transmembrane domain-containing protein</fullName>
    </recommendedName>
</protein>
<feature type="transmembrane region" description="Helical" evidence="6">
    <location>
        <begin position="56"/>
        <end position="78"/>
    </location>
</feature>
<feature type="transmembrane region" description="Helical" evidence="6">
    <location>
        <begin position="90"/>
        <end position="117"/>
    </location>
</feature>
<dbReference type="PANTHER" id="PTHR31272:SF9">
    <property type="entry name" value="BLL1027 PROTEIN"/>
    <property type="match status" value="1"/>
</dbReference>
<comment type="caution">
    <text evidence="8">The sequence shown here is derived from an EMBL/GenBank/DDBJ whole genome shotgun (WGS) entry which is preliminary data.</text>
</comment>
<feature type="transmembrane region" description="Helical" evidence="6">
    <location>
        <begin position="320"/>
        <end position="340"/>
    </location>
</feature>
<dbReference type="PANTHER" id="PTHR31272">
    <property type="entry name" value="CYTOCHROME C-TYPE BIOGENESIS PROTEIN HI_1454-RELATED"/>
    <property type="match status" value="1"/>
</dbReference>
<accession>A0A1G2PEH3</accession>
<feature type="transmembrane region" description="Helical" evidence="6">
    <location>
        <begin position="254"/>
        <end position="276"/>
    </location>
</feature>
<dbReference type="InterPro" id="IPR003834">
    <property type="entry name" value="Cyt_c_assmbl_TM_dom"/>
</dbReference>
<feature type="transmembrane region" description="Helical" evidence="6">
    <location>
        <begin position="24"/>
        <end position="44"/>
    </location>
</feature>
<evidence type="ECO:0000256" key="2">
    <source>
        <dbReference type="ARBA" id="ARBA00006143"/>
    </source>
</evidence>
<gene>
    <name evidence="8" type="ORF">A2828_02510</name>
</gene>
<dbReference type="InterPro" id="IPR051790">
    <property type="entry name" value="Cytochrome_c-biogenesis_DsbD"/>
</dbReference>
<evidence type="ECO:0000256" key="4">
    <source>
        <dbReference type="ARBA" id="ARBA00022989"/>
    </source>
</evidence>
<name>A0A1G2PEH3_9BACT</name>
<feature type="transmembrane region" description="Helical" evidence="6">
    <location>
        <begin position="360"/>
        <end position="383"/>
    </location>
</feature>
<feature type="transmembrane region" description="Helical" evidence="6">
    <location>
        <begin position="129"/>
        <end position="148"/>
    </location>
</feature>
<dbReference type="EMBL" id="MHSR01000013">
    <property type="protein sequence ID" value="OHA46744.1"/>
    <property type="molecule type" value="Genomic_DNA"/>
</dbReference>
<feature type="domain" description="Cytochrome C biogenesis protein transmembrane" evidence="7">
    <location>
        <begin position="59"/>
        <end position="229"/>
    </location>
</feature>
<dbReference type="Proteomes" id="UP000178869">
    <property type="component" value="Unassembled WGS sequence"/>
</dbReference>
<proteinExistence type="inferred from homology"/>
<keyword evidence="4 6" id="KW-1133">Transmembrane helix</keyword>
<evidence type="ECO:0000313" key="9">
    <source>
        <dbReference type="Proteomes" id="UP000178869"/>
    </source>
</evidence>
<dbReference type="GO" id="GO:0016020">
    <property type="term" value="C:membrane"/>
    <property type="evidence" value="ECO:0007669"/>
    <property type="project" value="UniProtKB-SubCell"/>
</dbReference>
<comment type="subcellular location">
    <subcellularLocation>
        <location evidence="1">Membrane</location>
        <topology evidence="1">Multi-pass membrane protein</topology>
    </subcellularLocation>
</comment>
<evidence type="ECO:0000313" key="8">
    <source>
        <dbReference type="EMBL" id="OHA46744.1"/>
    </source>
</evidence>
<organism evidence="8 9">
    <name type="scientific">Candidatus Terrybacteria bacterium RIFCSPHIGHO2_01_FULL_43_35</name>
    <dbReference type="NCBI Taxonomy" id="1802361"/>
    <lineage>
        <taxon>Bacteria</taxon>
        <taxon>Candidatus Terryibacteriota</taxon>
    </lineage>
</organism>
<comment type="similarity">
    <text evidence="2">Belongs to the DsbD family.</text>
</comment>
<reference evidence="8 9" key="1">
    <citation type="journal article" date="2016" name="Nat. Commun.">
        <title>Thousands of microbial genomes shed light on interconnected biogeochemical processes in an aquifer system.</title>
        <authorList>
            <person name="Anantharaman K."/>
            <person name="Brown C.T."/>
            <person name="Hug L.A."/>
            <person name="Sharon I."/>
            <person name="Castelle C.J."/>
            <person name="Probst A.J."/>
            <person name="Thomas B.C."/>
            <person name="Singh A."/>
            <person name="Wilkins M.J."/>
            <person name="Karaoz U."/>
            <person name="Brodie E.L."/>
            <person name="Williams K.H."/>
            <person name="Hubbard S.S."/>
            <person name="Banfield J.F."/>
        </authorList>
    </citation>
    <scope>NUCLEOTIDE SEQUENCE [LARGE SCALE GENOMIC DNA]</scope>
</reference>
<evidence type="ECO:0000256" key="5">
    <source>
        <dbReference type="ARBA" id="ARBA00023136"/>
    </source>
</evidence>
<evidence type="ECO:0000256" key="1">
    <source>
        <dbReference type="ARBA" id="ARBA00004141"/>
    </source>
</evidence>
<dbReference type="GO" id="GO:0017004">
    <property type="term" value="P:cytochrome complex assembly"/>
    <property type="evidence" value="ECO:0007669"/>
    <property type="project" value="InterPro"/>
</dbReference>
<evidence type="ECO:0000256" key="6">
    <source>
        <dbReference type="SAM" id="Phobius"/>
    </source>
</evidence>
<evidence type="ECO:0000256" key="3">
    <source>
        <dbReference type="ARBA" id="ARBA00022692"/>
    </source>
</evidence>
<evidence type="ECO:0000259" key="7">
    <source>
        <dbReference type="Pfam" id="PF02683"/>
    </source>
</evidence>